<dbReference type="InterPro" id="IPR033214">
    <property type="entry name" value="AKIP1"/>
</dbReference>
<organism evidence="1 3">
    <name type="scientific">Lingula anatina</name>
    <name type="common">Brachiopod</name>
    <name type="synonym">Lingula unguis</name>
    <dbReference type="NCBI Taxonomy" id="7574"/>
    <lineage>
        <taxon>Eukaryota</taxon>
        <taxon>Metazoa</taxon>
        <taxon>Spiralia</taxon>
        <taxon>Lophotrochozoa</taxon>
        <taxon>Brachiopoda</taxon>
        <taxon>Linguliformea</taxon>
        <taxon>Lingulata</taxon>
        <taxon>Lingulida</taxon>
        <taxon>Linguloidea</taxon>
        <taxon>Lingulidae</taxon>
        <taxon>Lingula</taxon>
    </lineage>
</organism>
<dbReference type="OrthoDB" id="5945634at2759"/>
<keyword evidence="1" id="KW-1185">Reference proteome</keyword>
<dbReference type="PANTHER" id="PTHR14330:SF2">
    <property type="entry name" value="A-KINASE-INTERACTING PROTEIN 1"/>
    <property type="match status" value="1"/>
</dbReference>
<protein>
    <submittedName>
        <fullName evidence="2 3">A-kinase-interacting protein 1</fullName>
    </submittedName>
</protein>
<dbReference type="RefSeq" id="XP_013417059.1">
    <property type="nucleotide sequence ID" value="XM_013561605.1"/>
</dbReference>
<dbReference type="STRING" id="7574.A0A1S3K360"/>
<dbReference type="PANTHER" id="PTHR14330">
    <property type="entry name" value="A-KINASE-INTERACTING PROTEIN 1"/>
    <property type="match status" value="1"/>
</dbReference>
<dbReference type="AlphaFoldDB" id="A0A1S3K360"/>
<accession>A0A1S3K360</accession>
<dbReference type="OMA" id="VLQYMNV"/>
<dbReference type="GeneID" id="106178438"/>
<evidence type="ECO:0000313" key="3">
    <source>
        <dbReference type="RefSeq" id="XP_013417060.1"/>
    </source>
</evidence>
<reference evidence="2 3" key="1">
    <citation type="submission" date="2025-04" db="UniProtKB">
        <authorList>
            <consortium name="RefSeq"/>
        </authorList>
    </citation>
    <scope>IDENTIFICATION</scope>
    <source>
        <tissue evidence="2 3">Gonads</tissue>
    </source>
</reference>
<evidence type="ECO:0000313" key="1">
    <source>
        <dbReference type="Proteomes" id="UP000085678"/>
    </source>
</evidence>
<gene>
    <name evidence="3" type="primary">LOC106178438</name>
    <name evidence="2" type="synonym">LOC106178437</name>
</gene>
<dbReference type="GO" id="GO:1901222">
    <property type="term" value="P:regulation of non-canonical NF-kappaB signal transduction"/>
    <property type="evidence" value="ECO:0007669"/>
    <property type="project" value="InterPro"/>
</dbReference>
<evidence type="ECO:0000313" key="2">
    <source>
        <dbReference type="RefSeq" id="XP_013417059.1"/>
    </source>
</evidence>
<dbReference type="RefSeq" id="XP_013417060.1">
    <property type="nucleotide sequence ID" value="XM_013561606.1"/>
</dbReference>
<dbReference type="KEGG" id="lak:106178438"/>
<dbReference type="Proteomes" id="UP000085678">
    <property type="component" value="Unplaced"/>
</dbReference>
<dbReference type="KEGG" id="lak:106178437"/>
<dbReference type="GO" id="GO:0005654">
    <property type="term" value="C:nucleoplasm"/>
    <property type="evidence" value="ECO:0007669"/>
    <property type="project" value="TreeGrafter"/>
</dbReference>
<proteinExistence type="predicted"/>
<name>A0A1S3K360_LINAN</name>
<sequence>MSHQHSEEDWVHCTLCRAERQGQAVFHKAKQRRIDWPRTKQYSTPPVQDPLVYTSIDDAFSSVLQYMTTTSRQCRRYYSGCSQTNKNHQDQDHCRRFHTPKYTMVQRRNPLQSAEDVHVVVHPGSYAVTAGAWGSPRQQTHIVNVDRGQSVNLDFVF</sequence>
<dbReference type="GeneID" id="106178437"/>